<dbReference type="OrthoDB" id="6621649at2759"/>
<accession>A0A9N9X3S6</accession>
<feature type="region of interest" description="Disordered" evidence="2">
    <location>
        <begin position="1"/>
        <end position="36"/>
    </location>
</feature>
<evidence type="ECO:0000256" key="1">
    <source>
        <dbReference type="SAM" id="Coils"/>
    </source>
</evidence>
<keyword evidence="1" id="KW-0175">Coiled coil</keyword>
<dbReference type="AlphaFoldDB" id="A0A9N9X3S6"/>
<feature type="compositionally biased region" description="Polar residues" evidence="2">
    <location>
        <begin position="27"/>
        <end position="36"/>
    </location>
</feature>
<keyword evidence="4" id="KW-1185">Reference proteome</keyword>
<name>A0A9N9X3S6_PHACE</name>
<evidence type="ECO:0000313" key="3">
    <source>
        <dbReference type="EMBL" id="CAG9821336.1"/>
    </source>
</evidence>
<evidence type="ECO:0000313" key="4">
    <source>
        <dbReference type="Proteomes" id="UP001153737"/>
    </source>
</evidence>
<organism evidence="3 4">
    <name type="scientific">Phaedon cochleariae</name>
    <name type="common">Mustard beetle</name>
    <dbReference type="NCBI Taxonomy" id="80249"/>
    <lineage>
        <taxon>Eukaryota</taxon>
        <taxon>Metazoa</taxon>
        <taxon>Ecdysozoa</taxon>
        <taxon>Arthropoda</taxon>
        <taxon>Hexapoda</taxon>
        <taxon>Insecta</taxon>
        <taxon>Pterygota</taxon>
        <taxon>Neoptera</taxon>
        <taxon>Endopterygota</taxon>
        <taxon>Coleoptera</taxon>
        <taxon>Polyphaga</taxon>
        <taxon>Cucujiformia</taxon>
        <taxon>Chrysomeloidea</taxon>
        <taxon>Chrysomelidae</taxon>
        <taxon>Chrysomelinae</taxon>
        <taxon>Chrysomelini</taxon>
        <taxon>Phaedon</taxon>
    </lineage>
</organism>
<proteinExistence type="predicted"/>
<dbReference type="EMBL" id="OU896710">
    <property type="protein sequence ID" value="CAG9821336.1"/>
    <property type="molecule type" value="Genomic_DNA"/>
</dbReference>
<feature type="coiled-coil region" evidence="1">
    <location>
        <begin position="224"/>
        <end position="308"/>
    </location>
</feature>
<evidence type="ECO:0000256" key="2">
    <source>
        <dbReference type="SAM" id="MobiDB-lite"/>
    </source>
</evidence>
<reference evidence="3" key="1">
    <citation type="submission" date="2022-01" db="EMBL/GenBank/DDBJ databases">
        <authorList>
            <person name="King R."/>
        </authorList>
    </citation>
    <scope>NUCLEOTIDE SEQUENCE</scope>
</reference>
<feature type="region of interest" description="Disordered" evidence="2">
    <location>
        <begin position="102"/>
        <end position="128"/>
    </location>
</feature>
<protein>
    <submittedName>
        <fullName evidence="3">Uncharacterized protein</fullName>
    </submittedName>
</protein>
<gene>
    <name evidence="3" type="ORF">PHAECO_LOCUS8718</name>
</gene>
<dbReference type="Proteomes" id="UP001153737">
    <property type="component" value="Chromosome 4"/>
</dbReference>
<reference evidence="3" key="2">
    <citation type="submission" date="2022-10" db="EMBL/GenBank/DDBJ databases">
        <authorList>
            <consortium name="ENA_rothamsted_submissions"/>
            <consortium name="culmorum"/>
            <person name="King R."/>
        </authorList>
    </citation>
    <scope>NUCLEOTIDE SEQUENCE</scope>
</reference>
<feature type="coiled-coil region" evidence="1">
    <location>
        <begin position="133"/>
        <end position="167"/>
    </location>
</feature>
<sequence>MSPEINGISGNPPSVVKRKKNREKKPPQQTEFDLNPLSNCNYFPVSAHPYHNPNYYSFLHPTEPMSLPVYPPNYPSYTFMGRNLAVPQVDSEYMSLPIVNMEQNDESNKRRFSDPGLPNESDSSANSMDERIVQKLTHQVDSLRESNRRLSREVMELRVEVNMMKQQHGMRHYDREYEPGMLADAIREVRDAARVREDALIARVKHLIEEKQLNLNHMHLVTEKNKNNDRISMLEEQLKKLSMNNIRSDDTASASPNEASTNSARQVLELEREALELRRELQDTRAKKEESDQKLVQLDRKLANLLRRSDICTSDLSTDDNKTASIESLSIITTSSMSQGTPRVTLTGPVTAL</sequence>